<dbReference type="EMBL" id="JAVXUP010000311">
    <property type="protein sequence ID" value="KAK3031280.1"/>
    <property type="molecule type" value="Genomic_DNA"/>
</dbReference>
<gene>
    <name evidence="2" type="ORF">RJ639_035580</name>
</gene>
<dbReference type="Proteomes" id="UP001188597">
    <property type="component" value="Unassembled WGS sequence"/>
</dbReference>
<dbReference type="GO" id="GO:0033014">
    <property type="term" value="P:tetrapyrrole biosynthetic process"/>
    <property type="evidence" value="ECO:0007669"/>
    <property type="project" value="InterPro"/>
</dbReference>
<keyword evidence="3" id="KW-1185">Reference proteome</keyword>
<dbReference type="AlphaFoldDB" id="A0AA88X2V3"/>
<comment type="caution">
    <text evidence="2">The sequence shown here is derived from an EMBL/GenBank/DDBJ whole genome shotgun (WGS) entry which is preliminary data.</text>
</comment>
<proteinExistence type="predicted"/>
<feature type="domain" description="Tetrapyrrole biosynthesis glutamyl-tRNA reductase dimerisation" evidence="1">
    <location>
        <begin position="8"/>
        <end position="51"/>
    </location>
</feature>
<evidence type="ECO:0000313" key="3">
    <source>
        <dbReference type="Proteomes" id="UP001188597"/>
    </source>
</evidence>
<evidence type="ECO:0000259" key="1">
    <source>
        <dbReference type="Pfam" id="PF00745"/>
    </source>
</evidence>
<organism evidence="2 3">
    <name type="scientific">Escallonia herrerae</name>
    <dbReference type="NCBI Taxonomy" id="1293975"/>
    <lineage>
        <taxon>Eukaryota</taxon>
        <taxon>Viridiplantae</taxon>
        <taxon>Streptophyta</taxon>
        <taxon>Embryophyta</taxon>
        <taxon>Tracheophyta</taxon>
        <taxon>Spermatophyta</taxon>
        <taxon>Magnoliopsida</taxon>
        <taxon>eudicotyledons</taxon>
        <taxon>Gunneridae</taxon>
        <taxon>Pentapetalae</taxon>
        <taxon>asterids</taxon>
        <taxon>campanulids</taxon>
        <taxon>Escalloniales</taxon>
        <taxon>Escalloniaceae</taxon>
        <taxon>Escallonia</taxon>
    </lineage>
</organism>
<sequence length="106" mass="11584">MLLKNEANDISEKTKRTIDDLCYSIVNKLLQGPVQHLRCDEGDSTVTSHLQVIEVNGDLFARDSSGMTRASYSLPVFYVPTLNGEDTTGKGQVWRRATGGDVPIAG</sequence>
<dbReference type="Pfam" id="PF00745">
    <property type="entry name" value="GlutR_dimer"/>
    <property type="match status" value="1"/>
</dbReference>
<evidence type="ECO:0000313" key="2">
    <source>
        <dbReference type="EMBL" id="KAK3031280.1"/>
    </source>
</evidence>
<name>A0AA88X2V3_9ASTE</name>
<dbReference type="GO" id="GO:0050661">
    <property type="term" value="F:NADP binding"/>
    <property type="evidence" value="ECO:0007669"/>
    <property type="project" value="InterPro"/>
</dbReference>
<reference evidence="2" key="1">
    <citation type="submission" date="2022-12" db="EMBL/GenBank/DDBJ databases">
        <title>Draft genome assemblies for two species of Escallonia (Escalloniales).</title>
        <authorList>
            <person name="Chanderbali A."/>
            <person name="Dervinis C."/>
            <person name="Anghel I."/>
            <person name="Soltis D."/>
            <person name="Soltis P."/>
            <person name="Zapata F."/>
        </authorList>
    </citation>
    <scope>NUCLEOTIDE SEQUENCE</scope>
    <source>
        <strain evidence="2">UCBG64.0493</strain>
        <tissue evidence="2">Leaf</tissue>
    </source>
</reference>
<dbReference type="InterPro" id="IPR015896">
    <property type="entry name" value="4pyrrol_synth_GluRdtase_dimer"/>
</dbReference>
<protein>
    <recommendedName>
        <fullName evidence="1">Tetrapyrrole biosynthesis glutamyl-tRNA reductase dimerisation domain-containing protein</fullName>
    </recommendedName>
</protein>
<dbReference type="GO" id="GO:0008883">
    <property type="term" value="F:glutamyl-tRNA reductase activity"/>
    <property type="evidence" value="ECO:0007669"/>
    <property type="project" value="InterPro"/>
</dbReference>
<accession>A0AA88X2V3</accession>